<comment type="function">
    <text evidence="1">Controls the length of the flagellar hook.</text>
</comment>
<keyword evidence="6" id="KW-1185">Reference proteome</keyword>
<keyword evidence="5" id="KW-0282">Flagellum</keyword>
<sequence length="550" mass="57657">MNIESANLSSLPPSIAPVAGIGVVEGMSQPLPDGVVSEGFSGALVAQLELLNKIKTGDTALLQTPDPAVNSLPVVTELSVGSSDVQDFAALLGNDLPPTYKTKDDADHEAALGAVTDVLKYITLGTTAGEKAAEAEKNIKDVIAMATPVQQNIEGTNAAVVPVLENKTYAVAVSEAVPAQQNMTVAEAVPAQQNMTVAEAVPAQQNMTAAETVPTQQNMVAAEAEQGIKNIVGMGVPERTDLKQVNDKPSRAQIGEEAQTAEEGDDHVAEGLVADVIPHPIIMSAEQGKSVSNLTPADVIDEVSGNGLLSYIKSSIVGSAKSDQSAKVVDDTLQGEAVFRQPVQEKPGFNLKYAEDIGKGENVKGRLVPTLAGEKTLPGGAGDISQLNRPVIDHKTEVPAMTKPLSHPEWNKDLGERIVWMNNRAIPAAEIRLNPQHLGPISVRVDVADDQATVVFTAQHAAVREVLEASIPKLREMMSAQQINLVDVNVYQGGHSSDSGRSQAQNFAQGFADSQRQGGAGAAADGVDNVEQEIESGRAVVSKGLLSIYA</sequence>
<dbReference type="InterPro" id="IPR001635">
    <property type="entry name" value="Flag_hook_Flik"/>
</dbReference>
<dbReference type="InterPro" id="IPR038610">
    <property type="entry name" value="FliK-like_C_sf"/>
</dbReference>
<dbReference type="OrthoDB" id="1792985at2"/>
<gene>
    <name evidence="5" type="ORF">B0F88_10991</name>
</gene>
<dbReference type="CDD" id="cd17470">
    <property type="entry name" value="T3SS_Flik_C"/>
    <property type="match status" value="1"/>
</dbReference>
<keyword evidence="3" id="KW-1005">Bacterial flagellum biogenesis</keyword>
<keyword evidence="5" id="KW-0969">Cilium</keyword>
<dbReference type="PANTHER" id="PTHR37533">
    <property type="entry name" value="FLAGELLAR HOOK-LENGTH CONTROL PROTEIN"/>
    <property type="match status" value="1"/>
</dbReference>
<proteinExistence type="inferred from homology"/>
<feature type="domain" description="Flagellar hook-length control protein-like C-terminal" evidence="4">
    <location>
        <begin position="416"/>
        <end position="496"/>
    </location>
</feature>
<dbReference type="GO" id="GO:0009424">
    <property type="term" value="C:bacterial-type flagellum hook"/>
    <property type="evidence" value="ECO:0007669"/>
    <property type="project" value="InterPro"/>
</dbReference>
<evidence type="ECO:0000313" key="6">
    <source>
        <dbReference type="Proteomes" id="UP000238071"/>
    </source>
</evidence>
<dbReference type="Gene3D" id="3.30.750.140">
    <property type="match status" value="1"/>
</dbReference>
<dbReference type="PANTHER" id="PTHR37533:SF2">
    <property type="entry name" value="FLAGELLAR HOOK-LENGTH CONTROL PROTEIN"/>
    <property type="match status" value="1"/>
</dbReference>
<reference evidence="5 6" key="1">
    <citation type="submission" date="2018-02" db="EMBL/GenBank/DDBJ databases">
        <title>Subsurface microbial communities from deep shales in Ohio and West Virginia, USA.</title>
        <authorList>
            <person name="Wrighton K."/>
        </authorList>
    </citation>
    <scope>NUCLEOTIDE SEQUENCE [LARGE SCALE GENOMIC DNA]</scope>
    <source>
        <strain evidence="5 6">OWC-G53F</strain>
    </source>
</reference>
<dbReference type="Proteomes" id="UP000238071">
    <property type="component" value="Unassembled WGS sequence"/>
</dbReference>
<dbReference type="InterPro" id="IPR052563">
    <property type="entry name" value="FliK"/>
</dbReference>
<organism evidence="5 6">
    <name type="scientific">Methylobacter tundripaludum</name>
    <dbReference type="NCBI Taxonomy" id="173365"/>
    <lineage>
        <taxon>Bacteria</taxon>
        <taxon>Pseudomonadati</taxon>
        <taxon>Pseudomonadota</taxon>
        <taxon>Gammaproteobacteria</taxon>
        <taxon>Methylococcales</taxon>
        <taxon>Methylococcaceae</taxon>
        <taxon>Methylobacter</taxon>
    </lineage>
</organism>
<dbReference type="Pfam" id="PF02120">
    <property type="entry name" value="Flg_hook"/>
    <property type="match status" value="1"/>
</dbReference>
<comment type="similarity">
    <text evidence="2">Belongs to the FliK family.</text>
</comment>
<evidence type="ECO:0000256" key="2">
    <source>
        <dbReference type="ARBA" id="ARBA00009149"/>
    </source>
</evidence>
<comment type="caution">
    <text evidence="5">The sequence shown here is derived from an EMBL/GenBank/DDBJ whole genome shotgun (WGS) entry which is preliminary data.</text>
</comment>
<protein>
    <submittedName>
        <fullName evidence="5">Flagellar hook-length control protein FliK</fullName>
    </submittedName>
</protein>
<accession>A0A2S6GXQ4</accession>
<dbReference type="InterPro" id="IPR021136">
    <property type="entry name" value="Flagellar_hook_control-like_C"/>
</dbReference>
<evidence type="ECO:0000313" key="5">
    <source>
        <dbReference type="EMBL" id="PPK69993.1"/>
    </source>
</evidence>
<dbReference type="GO" id="GO:0044780">
    <property type="term" value="P:bacterial-type flagellum assembly"/>
    <property type="evidence" value="ECO:0007669"/>
    <property type="project" value="InterPro"/>
</dbReference>
<evidence type="ECO:0000256" key="3">
    <source>
        <dbReference type="ARBA" id="ARBA00022795"/>
    </source>
</evidence>
<name>A0A2S6GXQ4_9GAMM</name>
<evidence type="ECO:0000259" key="4">
    <source>
        <dbReference type="Pfam" id="PF02120"/>
    </source>
</evidence>
<keyword evidence="5" id="KW-0966">Cell projection</keyword>
<evidence type="ECO:0000256" key="1">
    <source>
        <dbReference type="ARBA" id="ARBA00003944"/>
    </source>
</evidence>
<dbReference type="PRINTS" id="PR01007">
    <property type="entry name" value="FLGHOOKFLIK"/>
</dbReference>
<dbReference type="RefSeq" id="WP_104424165.1">
    <property type="nucleotide sequence ID" value="NZ_PTIY01000009.1"/>
</dbReference>
<dbReference type="EMBL" id="PTIY01000009">
    <property type="protein sequence ID" value="PPK69993.1"/>
    <property type="molecule type" value="Genomic_DNA"/>
</dbReference>
<dbReference type="AlphaFoldDB" id="A0A2S6GXQ4"/>